<feature type="region of interest" description="Disordered" evidence="8">
    <location>
        <begin position="1"/>
        <end position="131"/>
    </location>
</feature>
<dbReference type="OrthoDB" id="310895at2759"/>
<protein>
    <recommendedName>
        <fullName evidence="4">aldehyde dehydrogenase (NAD(+))</fullName>
        <ecNumber evidence="4">1.2.1.3</ecNumber>
    </recommendedName>
</protein>
<dbReference type="SUPFAM" id="SSF53720">
    <property type="entry name" value="ALDH-like"/>
    <property type="match status" value="1"/>
</dbReference>
<keyword evidence="11" id="KW-1185">Reference proteome</keyword>
<keyword evidence="2" id="KW-0521">NADP</keyword>
<keyword evidence="3 7" id="KW-0560">Oxidoreductase</keyword>
<sequence>MPNPGNVIGGHKANLHNPNTSEESKQRSKEILDSEFDGGDTAKYSSAHQEKHYTNPSHVTAGNNSSHYSGSTHSGNLHSGSTHSSTHAHGSSTAHGANPGNVAGGLKATISNPNTSDEAKERAKERLEHDDFTSRVPRRHLFNSPKHLNNINTMAAEIINTISPITGEIIQTRNGVSDADFDGILATATEAFKKFSKTSLEYRQGIVKKALEILLSKADELGKEITEQMGRPIAYTPGEVKTAVMRGEYLLKISTEVLADTPGEPQDGFKRFIRKEALGPILVVFAWNYPYLILINSLVPALLAGNTLLLKPSPQTPTISERMVEIFKQAGLEDGVLQTVHCGNVQTLEKLVKRPEIRSIAFTGSVAGGIAVQTAAASRVVPVGLELGGNDPAYVRADVDIAWAAGEIVDGAVFNSGQSCCSIERVYVHEDIYEQFLKEVVKVLEGYKLGDPMDPKTQLGPVVSEKSAEAIRKHVEDAVAKGAERMTPEGVFDAGVAMGKTFVRPELLANCTSEMMVMKDETFGPIIPVQKVSSDEEAIALMNDSEFGLTASVWTKDVAKGEELIESIEAGTVFVNRCDYPSPDLAWVGWKNSGRGQTLSKFGFDAFVRLKSFHVKNYPK</sequence>
<feature type="compositionally biased region" description="Basic and acidic residues" evidence="8">
    <location>
        <begin position="117"/>
        <end position="131"/>
    </location>
</feature>
<dbReference type="Gene3D" id="3.40.605.10">
    <property type="entry name" value="Aldehyde Dehydrogenase, Chain A, domain 1"/>
    <property type="match status" value="1"/>
</dbReference>
<dbReference type="CDD" id="cd07102">
    <property type="entry name" value="ALDH_EDX86601"/>
    <property type="match status" value="1"/>
</dbReference>
<dbReference type="OMA" id="FPEGCFQ"/>
<dbReference type="PANTHER" id="PTHR11699">
    <property type="entry name" value="ALDEHYDE DEHYDROGENASE-RELATED"/>
    <property type="match status" value="1"/>
</dbReference>
<reference evidence="10 11" key="1">
    <citation type="journal article" date="2013" name="PLoS Genet.">
        <title>The genome and development-dependent transcriptomes of Pyronema confluens: a window into fungal evolution.</title>
        <authorList>
            <person name="Traeger S."/>
            <person name="Altegoer F."/>
            <person name="Freitag M."/>
            <person name="Gabaldon T."/>
            <person name="Kempken F."/>
            <person name="Kumar A."/>
            <person name="Marcet-Houben M."/>
            <person name="Poggeler S."/>
            <person name="Stajich J.E."/>
            <person name="Nowrousian M."/>
        </authorList>
    </citation>
    <scope>NUCLEOTIDE SEQUENCE [LARGE SCALE GENOMIC DNA]</scope>
    <source>
        <strain evidence="11">CBS 100304</strain>
        <tissue evidence="10">Vegetative mycelium</tissue>
    </source>
</reference>
<evidence type="ECO:0000313" key="10">
    <source>
        <dbReference type="EMBL" id="CCX12268.1"/>
    </source>
</evidence>
<evidence type="ECO:0000256" key="4">
    <source>
        <dbReference type="ARBA" id="ARBA00024226"/>
    </source>
</evidence>
<dbReference type="Pfam" id="PF10346">
    <property type="entry name" value="Con-6"/>
    <property type="match status" value="2"/>
</dbReference>
<dbReference type="InterPro" id="IPR016161">
    <property type="entry name" value="Ald_DH/histidinol_DH"/>
</dbReference>
<dbReference type="eggNOG" id="KOG2450">
    <property type="taxonomic scope" value="Eukaryota"/>
</dbReference>
<dbReference type="EMBL" id="HF935693">
    <property type="protein sequence ID" value="CCX12268.1"/>
    <property type="molecule type" value="Genomic_DNA"/>
</dbReference>
<dbReference type="FunFam" id="3.40.309.10:FF:000009">
    <property type="entry name" value="Aldehyde dehydrogenase A"/>
    <property type="match status" value="1"/>
</dbReference>
<evidence type="ECO:0000256" key="7">
    <source>
        <dbReference type="RuleBase" id="RU003345"/>
    </source>
</evidence>
<dbReference type="STRING" id="1076935.U4LCZ7"/>
<dbReference type="InterPro" id="IPR029510">
    <property type="entry name" value="Ald_DH_CS_GLU"/>
</dbReference>
<evidence type="ECO:0000256" key="6">
    <source>
        <dbReference type="PROSITE-ProRule" id="PRU10007"/>
    </source>
</evidence>
<name>U4LCZ7_PYROM</name>
<dbReference type="Gene3D" id="3.40.309.10">
    <property type="entry name" value="Aldehyde Dehydrogenase, Chain A, domain 2"/>
    <property type="match status" value="1"/>
</dbReference>
<proteinExistence type="inferred from homology"/>
<evidence type="ECO:0000256" key="3">
    <source>
        <dbReference type="ARBA" id="ARBA00023002"/>
    </source>
</evidence>
<gene>
    <name evidence="10" type="ORF">PCON_11862</name>
</gene>
<dbReference type="FunFam" id="3.40.605.10:FF:000012">
    <property type="entry name" value="NAD-dependent succinate-semialdehyde dehydrogenase"/>
    <property type="match status" value="1"/>
</dbReference>
<dbReference type="AlphaFoldDB" id="U4LCZ7"/>
<evidence type="ECO:0000313" key="11">
    <source>
        <dbReference type="Proteomes" id="UP000018144"/>
    </source>
</evidence>
<evidence type="ECO:0000256" key="2">
    <source>
        <dbReference type="ARBA" id="ARBA00022857"/>
    </source>
</evidence>
<feature type="compositionally biased region" description="Basic and acidic residues" evidence="8">
    <location>
        <begin position="22"/>
        <end position="32"/>
    </location>
</feature>
<feature type="active site" evidence="6">
    <location>
        <position position="386"/>
    </location>
</feature>
<dbReference type="PROSITE" id="PS00687">
    <property type="entry name" value="ALDEHYDE_DEHYDR_GLU"/>
    <property type="match status" value="1"/>
</dbReference>
<dbReference type="InterPro" id="IPR016163">
    <property type="entry name" value="Ald_DH_C"/>
</dbReference>
<feature type="domain" description="Aldehyde dehydrogenase" evidence="9">
    <location>
        <begin position="157"/>
        <end position="612"/>
    </location>
</feature>
<evidence type="ECO:0000259" key="9">
    <source>
        <dbReference type="Pfam" id="PF00171"/>
    </source>
</evidence>
<comment type="catalytic activity">
    <reaction evidence="5">
        <text>an aldehyde + NAD(+) + H2O = a carboxylate + NADH + 2 H(+)</text>
        <dbReference type="Rhea" id="RHEA:16185"/>
        <dbReference type="ChEBI" id="CHEBI:15377"/>
        <dbReference type="ChEBI" id="CHEBI:15378"/>
        <dbReference type="ChEBI" id="CHEBI:17478"/>
        <dbReference type="ChEBI" id="CHEBI:29067"/>
        <dbReference type="ChEBI" id="CHEBI:57540"/>
        <dbReference type="ChEBI" id="CHEBI:57945"/>
        <dbReference type="EC" id="1.2.1.3"/>
    </reaction>
</comment>
<dbReference type="Proteomes" id="UP000018144">
    <property type="component" value="Unassembled WGS sequence"/>
</dbReference>
<dbReference type="EC" id="1.2.1.3" evidence="4"/>
<dbReference type="InterPro" id="IPR015590">
    <property type="entry name" value="Aldehyde_DH_dom"/>
</dbReference>
<organism evidence="10 11">
    <name type="scientific">Pyronema omphalodes (strain CBS 100304)</name>
    <name type="common">Pyronema confluens</name>
    <dbReference type="NCBI Taxonomy" id="1076935"/>
    <lineage>
        <taxon>Eukaryota</taxon>
        <taxon>Fungi</taxon>
        <taxon>Dikarya</taxon>
        <taxon>Ascomycota</taxon>
        <taxon>Pezizomycotina</taxon>
        <taxon>Pezizomycetes</taxon>
        <taxon>Pezizales</taxon>
        <taxon>Pyronemataceae</taxon>
        <taxon>Pyronema</taxon>
    </lineage>
</organism>
<evidence type="ECO:0000256" key="8">
    <source>
        <dbReference type="SAM" id="MobiDB-lite"/>
    </source>
</evidence>
<dbReference type="GO" id="GO:0004029">
    <property type="term" value="F:aldehyde dehydrogenase (NAD+) activity"/>
    <property type="evidence" value="ECO:0007669"/>
    <property type="project" value="UniProtKB-EC"/>
</dbReference>
<accession>U4LCZ7</accession>
<feature type="compositionally biased region" description="Low complexity" evidence="8">
    <location>
        <begin position="69"/>
        <end position="97"/>
    </location>
</feature>
<feature type="compositionally biased region" description="Polar residues" evidence="8">
    <location>
        <begin position="54"/>
        <end position="68"/>
    </location>
</feature>
<dbReference type="InterPro" id="IPR018824">
    <property type="entry name" value="Conidiation-specific_6"/>
</dbReference>
<comment type="similarity">
    <text evidence="1 7">Belongs to the aldehyde dehydrogenase family.</text>
</comment>
<evidence type="ECO:0000256" key="1">
    <source>
        <dbReference type="ARBA" id="ARBA00009986"/>
    </source>
</evidence>
<evidence type="ECO:0000256" key="5">
    <source>
        <dbReference type="ARBA" id="ARBA00049194"/>
    </source>
</evidence>
<dbReference type="Pfam" id="PF00171">
    <property type="entry name" value="Aldedh"/>
    <property type="match status" value="1"/>
</dbReference>
<dbReference type="InterPro" id="IPR016162">
    <property type="entry name" value="Ald_DH_N"/>
</dbReference>